<dbReference type="GO" id="GO:0005524">
    <property type="term" value="F:ATP binding"/>
    <property type="evidence" value="ECO:0007669"/>
    <property type="project" value="UniProtKB-KW"/>
</dbReference>
<evidence type="ECO:0000256" key="1">
    <source>
        <dbReference type="ARBA" id="ARBA00022679"/>
    </source>
</evidence>
<feature type="binding site" evidence="6">
    <location>
        <position position="72"/>
    </location>
    <ligand>
        <name>NAD(+)</name>
        <dbReference type="ChEBI" id="CHEBI:57540"/>
    </ligand>
</feature>
<dbReference type="PANTHER" id="PTHR20275">
    <property type="entry name" value="NAD KINASE"/>
    <property type="match status" value="1"/>
</dbReference>
<gene>
    <name evidence="6" type="primary">nadK</name>
    <name evidence="7" type="ORF">EubceDRAFT1_1775</name>
</gene>
<comment type="similarity">
    <text evidence="6">Belongs to the NAD kinase family.</text>
</comment>
<feature type="active site" description="Proton acceptor" evidence="6">
    <location>
        <position position="67"/>
    </location>
</feature>
<dbReference type="Gene3D" id="2.60.200.30">
    <property type="entry name" value="Probable inorganic polyphosphate/atp-NAD kinase, domain 2"/>
    <property type="match status" value="1"/>
</dbReference>
<keyword evidence="3 6" id="KW-0521">NADP</keyword>
<dbReference type="Gene3D" id="3.40.50.10330">
    <property type="entry name" value="Probable inorganic polyphosphate/atp-NAD kinase, domain 1"/>
    <property type="match status" value="1"/>
</dbReference>
<dbReference type="GO" id="GO:0019674">
    <property type="term" value="P:NAD+ metabolic process"/>
    <property type="evidence" value="ECO:0007669"/>
    <property type="project" value="InterPro"/>
</dbReference>
<dbReference type="OrthoDB" id="9774737at2"/>
<name>I5AUS9_EUBC6</name>
<feature type="binding site" evidence="6">
    <location>
        <begin position="182"/>
        <end position="187"/>
    </location>
    <ligand>
        <name>NAD(+)</name>
        <dbReference type="ChEBI" id="CHEBI:57540"/>
    </ligand>
</feature>
<feature type="binding site" evidence="6">
    <location>
        <position position="169"/>
    </location>
    <ligand>
        <name>NAD(+)</name>
        <dbReference type="ChEBI" id="CHEBI:57540"/>
    </ligand>
</feature>
<sequence>MKKFYIITNHAKDAGFVVTGQIAEFLESHGAVCSCRKGGAASGESRREAEQEVIPPDTDCVIVLGGDGTLMRAAYDVHGMGIPLIGINLGTLGYLAEVERPSIYPALDCLLKDQFQVERRMMLHGAVYHEDKLVHEDIALNDIVIGRSGALHVMSLYNYVNGNYLNYYRGDGVIIASPTGSTGYSLSAGGPLISPDAALFLMTPLCAHTLNTRSIILPAENRITVRIGAGRDDTVENAMAYFDGGRKTPMVTDDRIEITRSEYDTLIVKIRNDSFLETLKRKMSDI</sequence>
<dbReference type="GO" id="GO:0046872">
    <property type="term" value="F:metal ion binding"/>
    <property type="evidence" value="ECO:0007669"/>
    <property type="project" value="UniProtKB-UniRule"/>
</dbReference>
<protein>
    <recommendedName>
        <fullName evidence="6">NAD kinase</fullName>
        <ecNumber evidence="6">2.7.1.23</ecNumber>
    </recommendedName>
    <alternativeName>
        <fullName evidence="6">ATP-dependent NAD kinase</fullName>
    </alternativeName>
</protein>
<dbReference type="Pfam" id="PF01513">
    <property type="entry name" value="NAD_kinase"/>
    <property type="match status" value="1"/>
</dbReference>
<dbReference type="InterPro" id="IPR017437">
    <property type="entry name" value="ATP-NAD_kinase_PpnK-typ_C"/>
</dbReference>
<dbReference type="HOGENOM" id="CLU_008831_0_0_9"/>
<keyword evidence="6" id="KW-0067">ATP-binding</keyword>
<dbReference type="GO" id="GO:0005737">
    <property type="term" value="C:cytoplasm"/>
    <property type="evidence" value="ECO:0007669"/>
    <property type="project" value="UniProtKB-SubCell"/>
</dbReference>
<feature type="binding site" evidence="6">
    <location>
        <position position="171"/>
    </location>
    <ligand>
        <name>NAD(+)</name>
        <dbReference type="ChEBI" id="CHEBI:57540"/>
    </ligand>
</feature>
<comment type="catalytic activity">
    <reaction evidence="5 6">
        <text>NAD(+) + ATP = ADP + NADP(+) + H(+)</text>
        <dbReference type="Rhea" id="RHEA:18629"/>
        <dbReference type="ChEBI" id="CHEBI:15378"/>
        <dbReference type="ChEBI" id="CHEBI:30616"/>
        <dbReference type="ChEBI" id="CHEBI:57540"/>
        <dbReference type="ChEBI" id="CHEBI:58349"/>
        <dbReference type="ChEBI" id="CHEBI:456216"/>
        <dbReference type="EC" id="2.7.1.23"/>
    </reaction>
</comment>
<organism evidence="7 8">
    <name type="scientific">Eubacterium cellulosolvens (strain ATCC 43171 / JCM 9499 / 6)</name>
    <name type="common">Cillobacterium cellulosolvens</name>
    <dbReference type="NCBI Taxonomy" id="633697"/>
    <lineage>
        <taxon>Bacteria</taxon>
        <taxon>Bacillati</taxon>
        <taxon>Bacillota</taxon>
        <taxon>Clostridia</taxon>
        <taxon>Eubacteriales</taxon>
        <taxon>Eubacteriaceae</taxon>
        <taxon>Eubacterium</taxon>
    </lineage>
</organism>
<dbReference type="GO" id="GO:0003951">
    <property type="term" value="F:NAD+ kinase activity"/>
    <property type="evidence" value="ECO:0007669"/>
    <property type="project" value="UniProtKB-UniRule"/>
</dbReference>
<dbReference type="EMBL" id="CM001487">
    <property type="protein sequence ID" value="EIM57552.1"/>
    <property type="molecule type" value="Genomic_DNA"/>
</dbReference>
<proteinExistence type="inferred from homology"/>
<feature type="binding site" evidence="6">
    <location>
        <begin position="141"/>
        <end position="142"/>
    </location>
    <ligand>
        <name>NAD(+)</name>
        <dbReference type="ChEBI" id="CHEBI:57540"/>
    </ligand>
</feature>
<feature type="binding site" evidence="6">
    <location>
        <position position="152"/>
    </location>
    <ligand>
        <name>NAD(+)</name>
        <dbReference type="ChEBI" id="CHEBI:57540"/>
    </ligand>
</feature>
<keyword evidence="8" id="KW-1185">Reference proteome</keyword>
<evidence type="ECO:0000256" key="6">
    <source>
        <dbReference type="HAMAP-Rule" id="MF_00361"/>
    </source>
</evidence>
<keyword evidence="2 6" id="KW-0418">Kinase</keyword>
<comment type="subcellular location">
    <subcellularLocation>
        <location evidence="6">Cytoplasm</location>
    </subcellularLocation>
</comment>
<dbReference type="STRING" id="633697.EubceDRAFT1_1775"/>
<dbReference type="Pfam" id="PF20143">
    <property type="entry name" value="NAD_kinase_C"/>
    <property type="match status" value="1"/>
</dbReference>
<evidence type="ECO:0000256" key="5">
    <source>
        <dbReference type="ARBA" id="ARBA00047925"/>
    </source>
</evidence>
<feature type="binding site" evidence="6">
    <location>
        <begin position="67"/>
        <end position="68"/>
    </location>
    <ligand>
        <name>NAD(+)</name>
        <dbReference type="ChEBI" id="CHEBI:57540"/>
    </ligand>
</feature>
<accession>I5AUS9</accession>
<keyword evidence="6" id="KW-0547">Nucleotide-binding</keyword>
<evidence type="ECO:0000256" key="3">
    <source>
        <dbReference type="ARBA" id="ARBA00022857"/>
    </source>
</evidence>
<comment type="cofactor">
    <cofactor evidence="6">
        <name>a divalent metal cation</name>
        <dbReference type="ChEBI" id="CHEBI:60240"/>
    </cofactor>
</comment>
<evidence type="ECO:0000313" key="8">
    <source>
        <dbReference type="Proteomes" id="UP000005753"/>
    </source>
</evidence>
<evidence type="ECO:0000256" key="4">
    <source>
        <dbReference type="ARBA" id="ARBA00023027"/>
    </source>
</evidence>
<keyword evidence="4 6" id="KW-0520">NAD</keyword>
<keyword evidence="6" id="KW-0963">Cytoplasm</keyword>
<dbReference type="InterPro" id="IPR016064">
    <property type="entry name" value="NAD/diacylglycerol_kinase_sf"/>
</dbReference>
<evidence type="ECO:0000313" key="7">
    <source>
        <dbReference type="EMBL" id="EIM57552.1"/>
    </source>
</evidence>
<dbReference type="GO" id="GO:0006741">
    <property type="term" value="P:NADP+ biosynthetic process"/>
    <property type="evidence" value="ECO:0007669"/>
    <property type="project" value="UniProtKB-UniRule"/>
</dbReference>
<comment type="caution">
    <text evidence="6">Lacks conserved residue(s) required for the propagation of feature annotation.</text>
</comment>
<dbReference type="PANTHER" id="PTHR20275:SF0">
    <property type="entry name" value="NAD KINASE"/>
    <property type="match status" value="1"/>
</dbReference>
<dbReference type="EC" id="2.7.1.23" evidence="6"/>
<reference evidence="7 8" key="2">
    <citation type="submission" date="2012-02" db="EMBL/GenBank/DDBJ databases">
        <title>Improved High-Quality Draft sequence of Eubacterium cellulosolvens 6.</title>
        <authorList>
            <consortium name="US DOE Joint Genome Institute"/>
            <person name="Lucas S."/>
            <person name="Han J."/>
            <person name="Lapidus A."/>
            <person name="Cheng J.-F."/>
            <person name="Goodwin L."/>
            <person name="Pitluck S."/>
            <person name="Peters L."/>
            <person name="Mikhailova N."/>
            <person name="Gu W."/>
            <person name="Detter J.C."/>
            <person name="Han C."/>
            <person name="Tapia R."/>
            <person name="Land M."/>
            <person name="Hauser L."/>
            <person name="Kyrpides N."/>
            <person name="Ivanova N."/>
            <person name="Pagani I."/>
            <person name="Johnson E."/>
            <person name="Mukhopadhyay B."/>
            <person name="Anderson I."/>
            <person name="Woyke T."/>
        </authorList>
    </citation>
    <scope>NUCLEOTIDE SEQUENCE [LARGE SCALE GENOMIC DNA]</scope>
    <source>
        <strain evidence="7 8">6</strain>
    </source>
</reference>
<dbReference type="HAMAP" id="MF_00361">
    <property type="entry name" value="NAD_kinase"/>
    <property type="match status" value="1"/>
</dbReference>
<dbReference type="SUPFAM" id="SSF111331">
    <property type="entry name" value="NAD kinase/diacylglycerol kinase-like"/>
    <property type="match status" value="1"/>
</dbReference>
<evidence type="ECO:0000256" key="2">
    <source>
        <dbReference type="ARBA" id="ARBA00022777"/>
    </source>
</evidence>
<dbReference type="GO" id="GO:0051287">
    <property type="term" value="F:NAD binding"/>
    <property type="evidence" value="ECO:0007669"/>
    <property type="project" value="UniProtKB-ARBA"/>
</dbReference>
<dbReference type="Proteomes" id="UP000005753">
    <property type="component" value="Chromosome"/>
</dbReference>
<keyword evidence="1 6" id="KW-0808">Transferase</keyword>
<reference evidence="7 8" key="1">
    <citation type="submission" date="2010-08" db="EMBL/GenBank/DDBJ databases">
        <authorList>
            <consortium name="US DOE Joint Genome Institute (JGI-PGF)"/>
            <person name="Lucas S."/>
            <person name="Copeland A."/>
            <person name="Lapidus A."/>
            <person name="Cheng J.-F."/>
            <person name="Bruce D."/>
            <person name="Goodwin L."/>
            <person name="Pitluck S."/>
            <person name="Land M.L."/>
            <person name="Hauser L."/>
            <person name="Chang Y.-J."/>
            <person name="Anderson I.J."/>
            <person name="Johnson E."/>
            <person name="Mulhopadhyay B."/>
            <person name="Kyrpides N."/>
            <person name="Woyke T.J."/>
        </authorList>
    </citation>
    <scope>NUCLEOTIDE SEQUENCE [LARGE SCALE GENOMIC DNA]</scope>
    <source>
        <strain evidence="7 8">6</strain>
    </source>
</reference>
<comment type="function">
    <text evidence="6">Involved in the regulation of the intracellular balance of NAD and NADP, and is a key enzyme in the biosynthesis of NADP. Catalyzes specifically the phosphorylation on 2'-hydroxyl of the adenosine moiety of NAD to yield NADP.</text>
</comment>
<dbReference type="eggNOG" id="COG0061">
    <property type="taxonomic scope" value="Bacteria"/>
</dbReference>
<dbReference type="AlphaFoldDB" id="I5AUS9"/>
<dbReference type="InterPro" id="IPR017438">
    <property type="entry name" value="ATP-NAD_kinase_N"/>
</dbReference>
<dbReference type="InterPro" id="IPR002504">
    <property type="entry name" value="NADK"/>
</dbReference>